<keyword evidence="1" id="KW-0479">Metal-binding</keyword>
<feature type="compositionally biased region" description="Basic and acidic residues" evidence="3">
    <location>
        <begin position="160"/>
        <end position="169"/>
    </location>
</feature>
<feature type="compositionally biased region" description="Low complexity" evidence="3">
    <location>
        <begin position="1034"/>
        <end position="1049"/>
    </location>
</feature>
<feature type="compositionally biased region" description="Polar residues" evidence="3">
    <location>
        <begin position="976"/>
        <end position="991"/>
    </location>
</feature>
<evidence type="ECO:0000256" key="2">
    <source>
        <dbReference type="SAM" id="Coils"/>
    </source>
</evidence>
<reference evidence="5" key="2">
    <citation type="submission" date="2023-03" db="EMBL/GenBank/DDBJ databases">
        <authorList>
            <person name="Inwood S.N."/>
            <person name="Skelly J.G."/>
            <person name="Guhlin J."/>
            <person name="Harrop T.W.R."/>
            <person name="Goldson S.G."/>
            <person name="Dearden P.K."/>
        </authorList>
    </citation>
    <scope>NUCLEOTIDE SEQUENCE</scope>
    <source>
        <strain evidence="5">Irish</strain>
        <tissue evidence="5">Whole body</tissue>
    </source>
</reference>
<name>A0AA39KX13_9HYME</name>
<feature type="compositionally biased region" description="Acidic residues" evidence="3">
    <location>
        <begin position="10"/>
        <end position="19"/>
    </location>
</feature>
<comment type="caution">
    <text evidence="5">The sequence shown here is derived from an EMBL/GenBank/DDBJ whole genome shotgun (WGS) entry which is preliminary data.</text>
</comment>
<feature type="compositionally biased region" description="Basic and acidic residues" evidence="3">
    <location>
        <begin position="895"/>
        <end position="911"/>
    </location>
</feature>
<feature type="region of interest" description="Disordered" evidence="3">
    <location>
        <begin position="1023"/>
        <end position="1096"/>
    </location>
</feature>
<evidence type="ECO:0000256" key="3">
    <source>
        <dbReference type="SAM" id="MobiDB-lite"/>
    </source>
</evidence>
<feature type="region of interest" description="Disordered" evidence="3">
    <location>
        <begin position="160"/>
        <end position="245"/>
    </location>
</feature>
<feature type="compositionally biased region" description="Basic and acidic residues" evidence="3">
    <location>
        <begin position="1053"/>
        <end position="1068"/>
    </location>
</feature>
<feature type="coiled-coil region" evidence="2">
    <location>
        <begin position="1726"/>
        <end position="1753"/>
    </location>
</feature>
<feature type="compositionally biased region" description="Polar residues" evidence="3">
    <location>
        <begin position="1080"/>
        <end position="1093"/>
    </location>
</feature>
<keyword evidence="1" id="KW-0862">Zinc</keyword>
<dbReference type="PROSITE" id="PS50103">
    <property type="entry name" value="ZF_C3H1"/>
    <property type="match status" value="1"/>
</dbReference>
<keyword evidence="2" id="KW-0175">Coiled coil</keyword>
<organism evidence="5 6">
    <name type="scientific">Microctonus aethiopoides</name>
    <dbReference type="NCBI Taxonomy" id="144406"/>
    <lineage>
        <taxon>Eukaryota</taxon>
        <taxon>Metazoa</taxon>
        <taxon>Ecdysozoa</taxon>
        <taxon>Arthropoda</taxon>
        <taxon>Hexapoda</taxon>
        <taxon>Insecta</taxon>
        <taxon>Pterygota</taxon>
        <taxon>Neoptera</taxon>
        <taxon>Endopterygota</taxon>
        <taxon>Hymenoptera</taxon>
        <taxon>Apocrita</taxon>
        <taxon>Ichneumonoidea</taxon>
        <taxon>Braconidae</taxon>
        <taxon>Euphorinae</taxon>
        <taxon>Microctonus</taxon>
    </lineage>
</organism>
<keyword evidence="1" id="KW-0863">Zinc-finger</keyword>
<protein>
    <recommendedName>
        <fullName evidence="4">C3H1-type domain-containing protein</fullName>
    </recommendedName>
</protein>
<dbReference type="InterPro" id="IPR000571">
    <property type="entry name" value="Znf_CCCH"/>
</dbReference>
<dbReference type="Proteomes" id="UP001168990">
    <property type="component" value="Unassembled WGS sequence"/>
</dbReference>
<feature type="zinc finger region" description="C3H1-type" evidence="1">
    <location>
        <begin position="1978"/>
        <end position="2004"/>
    </location>
</feature>
<keyword evidence="6" id="KW-1185">Reference proteome</keyword>
<feature type="compositionally biased region" description="Polar residues" evidence="3">
    <location>
        <begin position="1265"/>
        <end position="1280"/>
    </location>
</feature>
<feature type="region of interest" description="Disordered" evidence="3">
    <location>
        <begin position="1198"/>
        <end position="1243"/>
    </location>
</feature>
<feature type="region of interest" description="Disordered" evidence="3">
    <location>
        <begin position="1326"/>
        <end position="1358"/>
    </location>
</feature>
<feature type="region of interest" description="Disordered" evidence="3">
    <location>
        <begin position="418"/>
        <end position="476"/>
    </location>
</feature>
<evidence type="ECO:0000259" key="4">
    <source>
        <dbReference type="PROSITE" id="PS50103"/>
    </source>
</evidence>
<accession>A0AA39KX13</accession>
<feature type="compositionally biased region" description="Basic and acidic residues" evidence="3">
    <location>
        <begin position="954"/>
        <end position="968"/>
    </location>
</feature>
<feature type="compositionally biased region" description="Basic and acidic residues" evidence="3">
    <location>
        <begin position="448"/>
        <end position="466"/>
    </location>
</feature>
<feature type="compositionally biased region" description="Polar residues" evidence="3">
    <location>
        <begin position="1159"/>
        <end position="1170"/>
    </location>
</feature>
<dbReference type="EMBL" id="JAQQBS010000001">
    <property type="protein sequence ID" value="KAK0176817.1"/>
    <property type="molecule type" value="Genomic_DNA"/>
</dbReference>
<feature type="compositionally biased region" description="Acidic residues" evidence="3">
    <location>
        <begin position="1201"/>
        <end position="1219"/>
    </location>
</feature>
<reference evidence="5" key="1">
    <citation type="journal article" date="2023" name="bioRxiv">
        <title>Scaffold-level genome assemblies of two parasitoid biocontrol wasps reveal the parthenogenesis mechanism and an associated novel virus.</title>
        <authorList>
            <person name="Inwood S."/>
            <person name="Skelly J."/>
            <person name="Guhlin J."/>
            <person name="Harrop T."/>
            <person name="Goldson S."/>
            <person name="Dearden P."/>
        </authorList>
    </citation>
    <scope>NUCLEOTIDE SEQUENCE</scope>
    <source>
        <strain evidence="5">Irish</strain>
        <tissue evidence="5">Whole body</tissue>
    </source>
</reference>
<gene>
    <name evidence="5" type="ORF">PV328_000922</name>
</gene>
<feature type="compositionally biased region" description="Basic residues" evidence="3">
    <location>
        <begin position="195"/>
        <end position="205"/>
    </location>
</feature>
<feature type="domain" description="C3H1-type" evidence="4">
    <location>
        <begin position="1978"/>
        <end position="2004"/>
    </location>
</feature>
<feature type="compositionally biased region" description="Low complexity" evidence="3">
    <location>
        <begin position="206"/>
        <end position="221"/>
    </location>
</feature>
<feature type="region of interest" description="Disordered" evidence="3">
    <location>
        <begin position="1"/>
        <end position="23"/>
    </location>
</feature>
<evidence type="ECO:0000313" key="5">
    <source>
        <dbReference type="EMBL" id="KAK0176817.1"/>
    </source>
</evidence>
<feature type="region of interest" description="Disordered" evidence="3">
    <location>
        <begin position="1159"/>
        <end position="1180"/>
    </location>
</feature>
<feature type="region of interest" description="Disordered" evidence="3">
    <location>
        <begin position="844"/>
        <end position="991"/>
    </location>
</feature>
<dbReference type="GO" id="GO:0008270">
    <property type="term" value="F:zinc ion binding"/>
    <property type="evidence" value="ECO:0007669"/>
    <property type="project" value="UniProtKB-KW"/>
</dbReference>
<evidence type="ECO:0000256" key="1">
    <source>
        <dbReference type="PROSITE-ProRule" id="PRU00723"/>
    </source>
</evidence>
<proteinExistence type="predicted"/>
<sequence length="2007" mass="223629">MENLKIEPFDEREEGEISLEDVSSSEEINYGNFNRHPKKSGIGKKHIKRELDILSQDADHGKENRRFSNELIGSGVKPITTTLQEKNDDLLPISSDEDIEFVGLPGTSKQLAIHIGPKKKRKKKKKKKSGQRMLVIDDLVSTFDDEPDIIVTNDRRDYIVPRPYEDNNDRSPSPIRRMDSSPRHNGWHVPNVPIKSHHLPLKHSRSPSPRQRSPRQYVSPRKSPALNHDRRALHKSSRDLSPGRYKDTYASSLLKKVRHLDTVGSITPVNQQKLKESSLKDKLSNMMIKSLPETKEMIDDWQTEVGGDGKTEIKPDDEEDLEFLRRRALETKQIKNNVNPSDNVETIRTQPNAVGNANISDDDEEDLELRMIALRSAVMKKHNDRIKRGVMRKKSKTNIKDENPFSDNFLDSLDEYLDNDSNNDEVKNKSDLPDMTSPTAQLPIAENAHVEDMDLDSDVEREKENSRPYSPTDEFSPHPFIEHQIPDNLVANPSIDPFFMPDNNSTTNATLQYSNNYTPNFDDYNANIPASYSSSEPMCATRVEGFPREETTITSRDPRLRRYVNPNTETPPLSSDTTILNSTLPVFPPEIPIAGTQSNINMISRSLNSSNLIVVPLANNDNNSLNIPVPHQQNTSLPLNSNPINQWHEIQRASTKEAGTVNNKVQNDVTYNDIIRDLEEYTGEPLYLQNVPDVTKDANKIPTLVNRTLVPVPILKTNKQLQQPLPSKKIDVNSEPTFKNAEMLPVNIQSQSANVNSTFKPIKLQSFMKKSKVITPPAVAFGNDITNDEANSQMNVSSNVHNEKTIKNTEVASNIESSEIAINSSAKDTVESTVASAIEVKTKVRRPRTPRNKAEITKKTQQKTGGSGKSTILANERMNTKITIRKKLQTTEDNDSLRKNKKPTGEAEKSDVNNSKNDNITKKPEAKKVNRSKSGTRTDGKSDGNSKNNSKLKKNTDEPTKQSKEGTKKVLKSKLPKNSESNVKNTNIISENVNKTLGTKVDNKKRRSSIDEDEESLRAALLASLPKRMKTSDQKSTTTTKTLSESSQSMKKKSNDVNKELSKEKQQVEAKNMLPPATVPTRSVRQKNTTPNVTRDVIAKKRSNTADIEDSLKKIVKQSTASTTDTAKLINVAGKIVDAEIQRKLALQKAAIDLLVNKTQQQNSKTNLPRSNGKDVTLSTTSKISASKNMERMIIHLGEDSNSDSDDDDDDDDDNDNEDLATQMKTKNVNAGYTKETNKAPTIPKTDFEKSLAEFLRTQREKLESATTPAIGTAKSSTSAPAKKTTPIISTPLAVRHLPASQQEEYRRLKQRIAEREQQNMNRNIQISTKNSTQTASVNEGTPTSLASTSTADVNDTTSAKIPQTSLDASYKPVTVQTRLGESALELLRPEIKKDISEYNDSVASPSLLPDIPIKTEASILEATSIAVDDSSKVNSTIANNLNKDESELNLISPIGGPMTNLTIQFPNTNDNSVPFVRHISIARNDNAPKEQTINPKSPPHGLRILTTDQLNMKYEYPPTDVNEDGTQIEDSKDALNAIIQINNDKDNTTPAHNTIESMDNNLIDSSITVETCKIETNCDNTEWSMSNYQTTVDSEVSTTISSQPDSSITIANNDRLDTAAELDSTILLNSTVVEDNIDAISDQTLNNQSTLSYEDLNTETKVLAQKSSNKIELDVEKQLETIYNLPDNEQRIQLTTVEKDLVAKRYVVVHNLSQMAEDLKQWEIQADLINEVARLQLQLQEAEKRLQAQRVKTKNMSPRVTQIHNKIDEGRNECTQLSRLCQGIGSKVMGPAYKIPSTGDQLLKERLRAVANLSKDISKKKEPSIVSNNEQNNAAIAAESISDKSCNDNTELNSQSVRIDAEASSNLTPIKIENVNESEIVTGNTPDNANTQTLMDVSIQNSVHMAHAIIEPVKNTTLPDSNNLPFDNQFISHSDNVERLTSSNNNWVKIEDEKPSIQPAVSYESVLTSLNTPKHIDPNGVLCPYELMGTCSDEACPYNHLDANRS</sequence>
<evidence type="ECO:0000313" key="6">
    <source>
        <dbReference type="Proteomes" id="UP001168990"/>
    </source>
</evidence>
<feature type="region of interest" description="Disordered" evidence="3">
    <location>
        <begin position="1263"/>
        <end position="1284"/>
    </location>
</feature>
<feature type="compositionally biased region" description="Basic and acidic residues" evidence="3">
    <location>
        <begin position="919"/>
        <end position="928"/>
    </location>
</feature>